<evidence type="ECO:0000313" key="3">
    <source>
        <dbReference type="EMBL" id="KAH3700833.1"/>
    </source>
</evidence>
<feature type="region of interest" description="Disordered" evidence="1">
    <location>
        <begin position="103"/>
        <end position="137"/>
    </location>
</feature>
<name>A0A9D4BMV3_DREPO</name>
<dbReference type="Pfam" id="PF20266">
    <property type="entry name" value="Mab-21_C"/>
    <property type="match status" value="1"/>
</dbReference>
<dbReference type="InterPro" id="IPR038765">
    <property type="entry name" value="Papain-like_cys_pep_sf"/>
</dbReference>
<reference evidence="3" key="1">
    <citation type="journal article" date="2019" name="bioRxiv">
        <title>The Genome of the Zebra Mussel, Dreissena polymorpha: A Resource for Invasive Species Research.</title>
        <authorList>
            <person name="McCartney M.A."/>
            <person name="Auch B."/>
            <person name="Kono T."/>
            <person name="Mallez S."/>
            <person name="Zhang Y."/>
            <person name="Obille A."/>
            <person name="Becker A."/>
            <person name="Abrahante J.E."/>
            <person name="Garbe J."/>
            <person name="Badalamenti J.P."/>
            <person name="Herman A."/>
            <person name="Mangelson H."/>
            <person name="Liachko I."/>
            <person name="Sullivan S."/>
            <person name="Sone E.D."/>
            <person name="Koren S."/>
            <person name="Silverstein K.A.T."/>
            <person name="Beckman K.B."/>
            <person name="Gohl D.M."/>
        </authorList>
    </citation>
    <scope>NUCLEOTIDE SEQUENCE</scope>
    <source>
        <strain evidence="3">Duluth1</strain>
        <tissue evidence="3">Whole animal</tissue>
    </source>
</reference>
<dbReference type="PANTHER" id="PTHR10656:SF69">
    <property type="entry name" value="MAB-21-LIKE HHH_H2TH-LIKE DOMAIN-CONTAINING PROTEIN"/>
    <property type="match status" value="1"/>
</dbReference>
<feature type="compositionally biased region" description="Polar residues" evidence="1">
    <location>
        <begin position="115"/>
        <end position="132"/>
    </location>
</feature>
<protein>
    <recommendedName>
        <fullName evidence="2">OTU domain-containing protein</fullName>
    </recommendedName>
</protein>
<accession>A0A9D4BMV3</accession>
<dbReference type="SUPFAM" id="SSF54001">
    <property type="entry name" value="Cysteine proteinases"/>
    <property type="match status" value="1"/>
</dbReference>
<gene>
    <name evidence="3" type="ORF">DPMN_075814</name>
</gene>
<dbReference type="AlphaFoldDB" id="A0A9D4BMV3"/>
<dbReference type="Pfam" id="PF02338">
    <property type="entry name" value="OTU"/>
    <property type="match status" value="1"/>
</dbReference>
<dbReference type="EMBL" id="JAIWYP010000015">
    <property type="protein sequence ID" value="KAH3700833.1"/>
    <property type="molecule type" value="Genomic_DNA"/>
</dbReference>
<dbReference type="Proteomes" id="UP000828390">
    <property type="component" value="Unassembled WGS sequence"/>
</dbReference>
<dbReference type="CDD" id="cd22758">
    <property type="entry name" value="OTU_232R-like"/>
    <property type="match status" value="1"/>
</dbReference>
<comment type="caution">
    <text evidence="3">The sequence shown here is derived from an EMBL/GenBank/DDBJ whole genome shotgun (WGS) entry which is preliminary data.</text>
</comment>
<organism evidence="3 4">
    <name type="scientific">Dreissena polymorpha</name>
    <name type="common">Zebra mussel</name>
    <name type="synonym">Mytilus polymorpha</name>
    <dbReference type="NCBI Taxonomy" id="45954"/>
    <lineage>
        <taxon>Eukaryota</taxon>
        <taxon>Metazoa</taxon>
        <taxon>Spiralia</taxon>
        <taxon>Lophotrochozoa</taxon>
        <taxon>Mollusca</taxon>
        <taxon>Bivalvia</taxon>
        <taxon>Autobranchia</taxon>
        <taxon>Heteroconchia</taxon>
        <taxon>Euheterodonta</taxon>
        <taxon>Imparidentia</taxon>
        <taxon>Neoheterodontei</taxon>
        <taxon>Myida</taxon>
        <taxon>Dreissenoidea</taxon>
        <taxon>Dreissenidae</taxon>
        <taxon>Dreissena</taxon>
    </lineage>
</organism>
<dbReference type="SMART" id="SM01265">
    <property type="entry name" value="Mab-21"/>
    <property type="match status" value="1"/>
</dbReference>
<proteinExistence type="predicted"/>
<keyword evidence="4" id="KW-1185">Reference proteome</keyword>
<dbReference type="InterPro" id="IPR046906">
    <property type="entry name" value="Mab-21_HhH/H2TH-like"/>
</dbReference>
<evidence type="ECO:0000313" key="4">
    <source>
        <dbReference type="Proteomes" id="UP000828390"/>
    </source>
</evidence>
<dbReference type="InterPro" id="IPR003323">
    <property type="entry name" value="OTU_dom"/>
</dbReference>
<dbReference type="PROSITE" id="PS50802">
    <property type="entry name" value="OTU"/>
    <property type="match status" value="1"/>
</dbReference>
<dbReference type="Gene3D" id="1.10.1410.40">
    <property type="match status" value="1"/>
</dbReference>
<reference evidence="3" key="2">
    <citation type="submission" date="2020-11" db="EMBL/GenBank/DDBJ databases">
        <authorList>
            <person name="McCartney M.A."/>
            <person name="Auch B."/>
            <person name="Kono T."/>
            <person name="Mallez S."/>
            <person name="Becker A."/>
            <person name="Gohl D.M."/>
            <person name="Silverstein K.A.T."/>
            <person name="Koren S."/>
            <person name="Bechman K.B."/>
            <person name="Herman A."/>
            <person name="Abrahante J.E."/>
            <person name="Garbe J."/>
        </authorList>
    </citation>
    <scope>NUCLEOTIDE SEQUENCE</scope>
    <source>
        <strain evidence="3">Duluth1</strain>
        <tissue evidence="3">Whole animal</tissue>
    </source>
</reference>
<evidence type="ECO:0000259" key="2">
    <source>
        <dbReference type="PROSITE" id="PS50802"/>
    </source>
</evidence>
<feature type="domain" description="OTU" evidence="2">
    <location>
        <begin position="299"/>
        <end position="473"/>
    </location>
</feature>
<sequence length="1137" mass="128890">MESFKNNILDDDDDSIGDYVDDETGVTNKDKDFDWNLFSRTGHISLDEPFTSGINGKPNYSTIQDSAVTGATYISAQSQEGDPNIQTTEIRQDHGTCNAHNVMKSSHKKRDVKTKTTLTPKRSDGNTSFSKTTKTDAHSGLSRDFKWVLTDDDIHELRAYTGRPPHAKQNRMVLSWDRDIPSDLSNFKLPPLDEASMIRPQSTFKTPLFVPLFLVAKLVNAEDTDDVIRGIIKSVGLTEYVPCMQCYGSSAHNNLSADGWNREVTQNGKCQRCRGSLLSSLAVFKSLIRLKKIFQDDNLIVEDVRNDGNCLFAAVVDQLRTQGNAEHDIYSLRKASVEYLRTHPYASDGTRLDAFLVDETLEHYLLRMCRDGEWGDHMILNAIAEILQMNIIIYGGIAEQQTTRIVPKSCPDEAIKGDVRIAHLLESHYVSLRAQDWMQKLDSQNGDNREITHDVPKEKTNFSIMHFDMIVSMLIQCEYLQSLTPTQAQRLKPPYQINKDAYIQIVGDFISEVMTVPYVASMFEGTSISHFFSNYHDRADEKIMPIFYIPHDTLAQFNHLEANRKGVVITGDASQSRIQLRPIHLSLWKCLLRKSQEVAYIKTFELSVDVLHEAYKSLIVSVCRNAGLKATCIIAFNCEWPECALEWVSRSRPSNFPSDKIINSIYSNGCNVVPYLSQPVNNELLGDCLSESKHDSDTHWCISFAISERVLFQVLSREHKCCFMIFRTIVEQAIHRHNLPSSITKSVFFYACENLPETYWNMKAGQCLLMLLRNIANAFSVGMLAHYFISTRNMLHGLSLPVLQECALELNKCWTCPIAALDHALETLNIKSSDFQPVLDMILDDIPEFIARPDAARSFVNCFYPSHGYLIQMMVTDRKYEQAVSMLQAVKMHFENVFARPTDIHSLFKSVLSGTDMCTKWVFAFFTDLRLGTRIAASICSDQASLHISEVFGPRATELLIDTHIPEDAGIENGNLLYAEEVSNVLRQLKKDNAFIVALTYYLERYSEHAGDSLVIPARGDYALSNTTMSSGMVPLVHSGKTIYVPAYIVKTLIFRVDLLHVDLYNRCLAVRMLDEYRPLFPTYQAIAKLGLSDMATRNEQVMGLTLGKDELFSSRLMEPHFIDQYMDGRELNDIIV</sequence>
<dbReference type="Gene3D" id="3.90.70.80">
    <property type="match status" value="1"/>
</dbReference>
<dbReference type="InterPro" id="IPR024810">
    <property type="entry name" value="MAB21L/cGLR"/>
</dbReference>
<dbReference type="PANTHER" id="PTHR10656">
    <property type="entry name" value="CELL FATE DETERMINING PROTEIN MAB21-RELATED"/>
    <property type="match status" value="1"/>
</dbReference>
<evidence type="ECO:0000256" key="1">
    <source>
        <dbReference type="SAM" id="MobiDB-lite"/>
    </source>
</evidence>